<organism evidence="1 2">
    <name type="scientific">Coniosporium uncinatum</name>
    <dbReference type="NCBI Taxonomy" id="93489"/>
    <lineage>
        <taxon>Eukaryota</taxon>
        <taxon>Fungi</taxon>
        <taxon>Dikarya</taxon>
        <taxon>Ascomycota</taxon>
        <taxon>Pezizomycotina</taxon>
        <taxon>Dothideomycetes</taxon>
        <taxon>Dothideomycetes incertae sedis</taxon>
        <taxon>Coniosporium</taxon>
    </lineage>
</organism>
<name>A0ACC3DXN6_9PEZI</name>
<accession>A0ACC3DXN6</accession>
<dbReference type="EMBL" id="JAWDJW010000192">
    <property type="protein sequence ID" value="KAK3081352.1"/>
    <property type="molecule type" value="Genomic_DNA"/>
</dbReference>
<protein>
    <submittedName>
        <fullName evidence="1">Uncharacterized protein</fullName>
    </submittedName>
</protein>
<reference evidence="1" key="1">
    <citation type="submission" date="2024-09" db="EMBL/GenBank/DDBJ databases">
        <title>Black Yeasts Isolated from many extreme environments.</title>
        <authorList>
            <person name="Coleine C."/>
            <person name="Stajich J.E."/>
            <person name="Selbmann L."/>
        </authorList>
    </citation>
    <scope>NUCLEOTIDE SEQUENCE</scope>
    <source>
        <strain evidence="1">CCFEE 5737</strain>
    </source>
</reference>
<proteinExistence type="predicted"/>
<feature type="non-terminal residue" evidence="1">
    <location>
        <position position="1"/>
    </location>
</feature>
<dbReference type="Proteomes" id="UP001186974">
    <property type="component" value="Unassembled WGS sequence"/>
</dbReference>
<sequence>DAGTEEVGESTLMGDDGVDHFKAKVKAEQKKKNEREVRKEELWRARAEEREERLAEHRAKEEKTMEMLRAIAQQRFGGGA</sequence>
<evidence type="ECO:0000313" key="1">
    <source>
        <dbReference type="EMBL" id="KAK3081352.1"/>
    </source>
</evidence>
<gene>
    <name evidence="1" type="ORF">LTS18_007584</name>
</gene>
<keyword evidence="2" id="KW-1185">Reference proteome</keyword>
<comment type="caution">
    <text evidence="1">The sequence shown here is derived from an EMBL/GenBank/DDBJ whole genome shotgun (WGS) entry which is preliminary data.</text>
</comment>
<evidence type="ECO:0000313" key="2">
    <source>
        <dbReference type="Proteomes" id="UP001186974"/>
    </source>
</evidence>